<dbReference type="RefSeq" id="WP_172168951.1">
    <property type="nucleotide sequence ID" value="NZ_WOEZ01000128.1"/>
</dbReference>
<protein>
    <submittedName>
        <fullName evidence="2">Uncharacterized protein</fullName>
    </submittedName>
</protein>
<organism evidence="2 3">
    <name type="scientific">Paraburkholderia elongata</name>
    <dbReference type="NCBI Taxonomy" id="2675747"/>
    <lineage>
        <taxon>Bacteria</taxon>
        <taxon>Pseudomonadati</taxon>
        <taxon>Pseudomonadota</taxon>
        <taxon>Betaproteobacteria</taxon>
        <taxon>Burkholderiales</taxon>
        <taxon>Burkholderiaceae</taxon>
        <taxon>Paraburkholderia</taxon>
    </lineage>
</organism>
<sequence length="144" mass="15834">MLIRLSTNFGFLRILHNYINQFFIIIIIIDIDIDIDIDTTGAALHDTAISVRLGPRLQQAAKVKTAKRRVVVEREGRVGDYAALPADLANGSFSAIAVIRVTALVRRLHVALRTFAVQPSRMTGLTGTGRAASDPERPLGRDCR</sequence>
<name>A0A972NS45_9BURK</name>
<proteinExistence type="predicted"/>
<accession>A0A972NS45</accession>
<keyword evidence="3" id="KW-1185">Reference proteome</keyword>
<feature type="compositionally biased region" description="Basic and acidic residues" evidence="1">
    <location>
        <begin position="133"/>
        <end position="144"/>
    </location>
</feature>
<gene>
    <name evidence="2" type="ORF">GNZ13_24300</name>
</gene>
<dbReference type="AlphaFoldDB" id="A0A972NS45"/>
<evidence type="ECO:0000256" key="1">
    <source>
        <dbReference type="SAM" id="MobiDB-lite"/>
    </source>
</evidence>
<evidence type="ECO:0000313" key="2">
    <source>
        <dbReference type="EMBL" id="NPT57609.1"/>
    </source>
</evidence>
<feature type="region of interest" description="Disordered" evidence="1">
    <location>
        <begin position="124"/>
        <end position="144"/>
    </location>
</feature>
<comment type="caution">
    <text evidence="2">The sequence shown here is derived from an EMBL/GenBank/DDBJ whole genome shotgun (WGS) entry which is preliminary data.</text>
</comment>
<dbReference type="Proteomes" id="UP000655523">
    <property type="component" value="Unassembled WGS sequence"/>
</dbReference>
<evidence type="ECO:0000313" key="3">
    <source>
        <dbReference type="Proteomes" id="UP000655523"/>
    </source>
</evidence>
<reference evidence="2 3" key="1">
    <citation type="submission" date="2019-11" db="EMBL/GenBank/DDBJ databases">
        <title>Metabolism of dissolved organic matter in forest soils.</title>
        <authorList>
            <person name="Cyle K.T."/>
            <person name="Wilhelm R.C."/>
            <person name="Martinez C.E."/>
        </authorList>
    </citation>
    <scope>NUCLEOTIDE SEQUENCE [LARGE SCALE GENOMIC DNA]</scope>
    <source>
        <strain evidence="2 3">5N</strain>
    </source>
</reference>
<dbReference type="EMBL" id="WOEZ01000128">
    <property type="protein sequence ID" value="NPT57609.1"/>
    <property type="molecule type" value="Genomic_DNA"/>
</dbReference>